<dbReference type="AlphaFoldDB" id="A0A2U3EKE9"/>
<feature type="compositionally biased region" description="Basic residues" evidence="1">
    <location>
        <begin position="240"/>
        <end position="258"/>
    </location>
</feature>
<evidence type="ECO:0000313" key="2">
    <source>
        <dbReference type="EMBL" id="PWI74986.1"/>
    </source>
</evidence>
<feature type="region of interest" description="Disordered" evidence="1">
    <location>
        <begin position="232"/>
        <end position="383"/>
    </location>
</feature>
<comment type="caution">
    <text evidence="2">The sequence shown here is derived from an EMBL/GenBank/DDBJ whole genome shotgun (WGS) entry which is preliminary data.</text>
</comment>
<name>A0A2U3EKE9_PURLI</name>
<sequence>MWLDPLQRILSGWRLEEHAVQYKRHRGSVPATTRATHPKESEEAVQQARGQREAVAVVEASADAGTPESQGRRVRRVAASVMWRLDGHGHPRVGLMAQMVALKPGSGEVETKFRAKFSEKLRLSSLSQRRNTRWARGGAWTGFCCPGCTCLSGGLLNVGVRLPLDDGSPEQAITGELPQSPGTFVRCQLGSRYSRYQGVLFIGNSSVPSPPVPGRHLTWDVRRISLRRRLQATAVDKPKTPGRRARHRSLARRLRAKCARPASCDEEEPERKQDKARSLAALPERREHKVPSGTLAGTCLTAPINRGEGGATPSWNDTFGTGREPHLKGRCHTAASEAPGRLQGSSRAPPGLLQGSSRAGPDGQMAPDRVLSDLTQPSNSTTRAVNGLSSFALSAARARATAVGSHTLCHLPGVPPSSSTRPSPREPAPAPPLGPRALWRWAFNGGLSRAAGQQGTRPRWVRCTPRHSSAEGQRGVDEVGGSWIRAYPRYQGINYMGRRPRLHAQAQPTSPPHRHSAVFPQTQMASGLASIPYLPIDLN</sequence>
<feature type="compositionally biased region" description="Polar residues" evidence="1">
    <location>
        <begin position="373"/>
        <end position="383"/>
    </location>
</feature>
<feature type="compositionally biased region" description="Basic and acidic residues" evidence="1">
    <location>
        <begin position="269"/>
        <end position="290"/>
    </location>
</feature>
<dbReference type="EMBL" id="LCWV01000003">
    <property type="protein sequence ID" value="PWI74986.1"/>
    <property type="molecule type" value="Genomic_DNA"/>
</dbReference>
<dbReference type="Proteomes" id="UP000245956">
    <property type="component" value="Unassembled WGS sequence"/>
</dbReference>
<protein>
    <submittedName>
        <fullName evidence="2">Uncharacterized protein</fullName>
    </submittedName>
</protein>
<evidence type="ECO:0000256" key="1">
    <source>
        <dbReference type="SAM" id="MobiDB-lite"/>
    </source>
</evidence>
<reference evidence="2 3" key="1">
    <citation type="journal article" date="2016" name="Front. Microbiol.">
        <title>Genome and transcriptome sequences reveal the specific parasitism of the nematophagous Purpureocillium lilacinum 36-1.</title>
        <authorList>
            <person name="Xie J."/>
            <person name="Li S."/>
            <person name="Mo C."/>
            <person name="Xiao X."/>
            <person name="Peng D."/>
            <person name="Wang G."/>
            <person name="Xiao Y."/>
        </authorList>
    </citation>
    <scope>NUCLEOTIDE SEQUENCE [LARGE SCALE GENOMIC DNA]</scope>
    <source>
        <strain evidence="2 3">36-1</strain>
    </source>
</reference>
<gene>
    <name evidence="2" type="ORF">PCL_08300</name>
</gene>
<organism evidence="2 3">
    <name type="scientific">Purpureocillium lilacinum</name>
    <name type="common">Paecilomyces lilacinus</name>
    <dbReference type="NCBI Taxonomy" id="33203"/>
    <lineage>
        <taxon>Eukaryota</taxon>
        <taxon>Fungi</taxon>
        <taxon>Dikarya</taxon>
        <taxon>Ascomycota</taxon>
        <taxon>Pezizomycotina</taxon>
        <taxon>Sordariomycetes</taxon>
        <taxon>Hypocreomycetidae</taxon>
        <taxon>Hypocreales</taxon>
        <taxon>Ophiocordycipitaceae</taxon>
        <taxon>Purpureocillium</taxon>
    </lineage>
</organism>
<evidence type="ECO:0000313" key="3">
    <source>
        <dbReference type="Proteomes" id="UP000245956"/>
    </source>
</evidence>
<accession>A0A2U3EKE9</accession>
<proteinExistence type="predicted"/>
<feature type="region of interest" description="Disordered" evidence="1">
    <location>
        <begin position="407"/>
        <end position="432"/>
    </location>
</feature>